<accession>A0A226ECP9</accession>
<protein>
    <submittedName>
        <fullName evidence="3">Retinol dehydrogenase 11</fullName>
    </submittedName>
</protein>
<dbReference type="Pfam" id="PF00106">
    <property type="entry name" value="adh_short"/>
    <property type="match status" value="1"/>
</dbReference>
<dbReference type="Gene3D" id="3.40.50.720">
    <property type="entry name" value="NAD(P)-binding Rossmann-like Domain"/>
    <property type="match status" value="1"/>
</dbReference>
<evidence type="ECO:0000256" key="2">
    <source>
        <dbReference type="SAM" id="Phobius"/>
    </source>
</evidence>
<name>A0A226ECP9_FOLCA</name>
<keyword evidence="1" id="KW-0560">Oxidoreductase</keyword>
<feature type="transmembrane region" description="Helical" evidence="2">
    <location>
        <begin position="15"/>
        <end position="34"/>
    </location>
</feature>
<evidence type="ECO:0000256" key="1">
    <source>
        <dbReference type="ARBA" id="ARBA00023002"/>
    </source>
</evidence>
<dbReference type="STRING" id="158441.A0A226ECP9"/>
<feature type="transmembrane region" description="Helical" evidence="2">
    <location>
        <begin position="157"/>
        <end position="176"/>
    </location>
</feature>
<dbReference type="PANTHER" id="PTHR43157:SF31">
    <property type="entry name" value="PHOSPHATIDYLINOSITOL-GLYCAN BIOSYNTHESIS CLASS F PROTEIN"/>
    <property type="match status" value="1"/>
</dbReference>
<dbReference type="OrthoDB" id="191139at2759"/>
<dbReference type="InterPro" id="IPR036291">
    <property type="entry name" value="NAD(P)-bd_dom_sf"/>
</dbReference>
<dbReference type="InterPro" id="IPR002347">
    <property type="entry name" value="SDR_fam"/>
</dbReference>
<organism evidence="3 4">
    <name type="scientific">Folsomia candida</name>
    <name type="common">Springtail</name>
    <dbReference type="NCBI Taxonomy" id="158441"/>
    <lineage>
        <taxon>Eukaryota</taxon>
        <taxon>Metazoa</taxon>
        <taxon>Ecdysozoa</taxon>
        <taxon>Arthropoda</taxon>
        <taxon>Hexapoda</taxon>
        <taxon>Collembola</taxon>
        <taxon>Entomobryomorpha</taxon>
        <taxon>Isotomoidea</taxon>
        <taxon>Isotomidae</taxon>
        <taxon>Proisotominae</taxon>
        <taxon>Folsomia</taxon>
    </lineage>
</organism>
<reference evidence="3 4" key="1">
    <citation type="submission" date="2015-12" db="EMBL/GenBank/DDBJ databases">
        <title>The genome of Folsomia candida.</title>
        <authorList>
            <person name="Faddeeva A."/>
            <person name="Derks M.F."/>
            <person name="Anvar Y."/>
            <person name="Smit S."/>
            <person name="Van Straalen N."/>
            <person name="Roelofs D."/>
        </authorList>
    </citation>
    <scope>NUCLEOTIDE SEQUENCE [LARGE SCALE GENOMIC DNA]</scope>
    <source>
        <strain evidence="3 4">VU population</strain>
        <tissue evidence="3">Whole body</tissue>
    </source>
</reference>
<sequence>MGEKRPTDKSFLSDLFWTAFNFLRMYIIGLGWLWQQLVDPHRKLKDLPKRTGETAIVTGGARGIGVEVVKQLLQADMRVIIGCRDVAIGNRVIKEILASGIKTGTAECIQLDLESLQSVRMFAKAFLKLGTSLSVLVNNAAYFGPHRMTIDGFEAQLQINYLGHFLLTVLLIPALIRAGKVGKCSRVVNVTSMVSKLGNIEFDDFLMKKYYNRNVAYCNTKLMQVISSNYLNNRFLAEKLPIECYSVHPGVVRTNLFIHFQLYRILMLMLRIVGWPPSKGSDSIVYTAFSEELEGHGGKMVSNCTFVTPNPQADDALIQLRLWEMSCNLTKLEGSKQASTIVPDPFILVDIE</sequence>
<evidence type="ECO:0000313" key="3">
    <source>
        <dbReference type="EMBL" id="OXA55353.1"/>
    </source>
</evidence>
<dbReference type="EMBL" id="LNIX01000004">
    <property type="protein sequence ID" value="OXA55353.1"/>
    <property type="molecule type" value="Genomic_DNA"/>
</dbReference>
<dbReference type="PRINTS" id="PR00081">
    <property type="entry name" value="GDHRDH"/>
</dbReference>
<dbReference type="PANTHER" id="PTHR43157">
    <property type="entry name" value="PHOSPHATIDYLINOSITOL-GLYCAN BIOSYNTHESIS CLASS F PROTEIN-RELATED"/>
    <property type="match status" value="1"/>
</dbReference>
<comment type="caution">
    <text evidence="3">The sequence shown here is derived from an EMBL/GenBank/DDBJ whole genome shotgun (WGS) entry which is preliminary data.</text>
</comment>
<keyword evidence="2" id="KW-0812">Transmembrane</keyword>
<proteinExistence type="predicted"/>
<gene>
    <name evidence="3" type="ORF">Fcan01_09051</name>
</gene>
<keyword evidence="4" id="KW-1185">Reference proteome</keyword>
<dbReference type="SUPFAM" id="SSF51735">
    <property type="entry name" value="NAD(P)-binding Rossmann-fold domains"/>
    <property type="match status" value="1"/>
</dbReference>
<evidence type="ECO:0000313" key="4">
    <source>
        <dbReference type="Proteomes" id="UP000198287"/>
    </source>
</evidence>
<dbReference type="AlphaFoldDB" id="A0A226ECP9"/>
<keyword evidence="2" id="KW-1133">Transmembrane helix</keyword>
<keyword evidence="2" id="KW-0472">Membrane</keyword>
<dbReference type="Proteomes" id="UP000198287">
    <property type="component" value="Unassembled WGS sequence"/>
</dbReference>
<dbReference type="GO" id="GO:0016491">
    <property type="term" value="F:oxidoreductase activity"/>
    <property type="evidence" value="ECO:0007669"/>
    <property type="project" value="UniProtKB-KW"/>
</dbReference>